<dbReference type="InterPro" id="IPR052172">
    <property type="entry name" value="UxaA_altronate/galactarate_dh"/>
</dbReference>
<comment type="similarity">
    <text evidence="1">Belongs to the UxaA family.</text>
</comment>
<accession>A0A4P6JRJ7</accession>
<dbReference type="Pfam" id="PF08666">
    <property type="entry name" value="SAF"/>
    <property type="match status" value="1"/>
</dbReference>
<evidence type="ECO:0000256" key="2">
    <source>
        <dbReference type="ARBA" id="ARBA00023239"/>
    </source>
</evidence>
<dbReference type="Proteomes" id="UP000290365">
    <property type="component" value="Chromosome"/>
</dbReference>
<evidence type="ECO:0000259" key="3">
    <source>
        <dbReference type="SMART" id="SM00858"/>
    </source>
</evidence>
<dbReference type="Pfam" id="PF20629">
    <property type="entry name" value="GD_AH_C"/>
    <property type="match status" value="1"/>
</dbReference>
<dbReference type="InterPro" id="IPR048332">
    <property type="entry name" value="GD_AH_C"/>
</dbReference>
<dbReference type="GO" id="GO:0016829">
    <property type="term" value="F:lyase activity"/>
    <property type="evidence" value="ECO:0007669"/>
    <property type="project" value="UniProtKB-KW"/>
</dbReference>
<evidence type="ECO:0000256" key="1">
    <source>
        <dbReference type="ARBA" id="ARBA00010986"/>
    </source>
</evidence>
<dbReference type="OrthoDB" id="9804574at2"/>
<evidence type="ECO:0000313" key="5">
    <source>
        <dbReference type="Proteomes" id="UP000290365"/>
    </source>
</evidence>
<dbReference type="PANTHER" id="PTHR30536">
    <property type="entry name" value="ALTRONATE/GALACTARATE DEHYDRATASE"/>
    <property type="match status" value="1"/>
</dbReference>
<dbReference type="EMBL" id="CP035758">
    <property type="protein sequence ID" value="QBD77830.1"/>
    <property type="molecule type" value="Genomic_DNA"/>
</dbReference>
<dbReference type="InterPro" id="IPR007392">
    <property type="entry name" value="GD_AH_second"/>
</dbReference>
<gene>
    <name evidence="4" type="ORF">EPA93_18245</name>
</gene>
<dbReference type="Gene3D" id="2.30.130.110">
    <property type="match status" value="1"/>
</dbReference>
<name>A0A4P6JRJ7_KTERU</name>
<proteinExistence type="inferred from homology"/>
<evidence type="ECO:0000313" key="4">
    <source>
        <dbReference type="EMBL" id="QBD77830.1"/>
    </source>
</evidence>
<feature type="domain" description="SAF" evidence="3">
    <location>
        <begin position="38"/>
        <end position="115"/>
    </location>
</feature>
<sequence>MDTPDTQTPKVHVVVRSGPPRGEPVPLNDVAMLLNAKDDVAIARVPLSRGVIIRLPDGTRNGGELVEVLQRVPSAHKVALHDIAQGQAVRRYGSIIGFATQPIQVGSHVHSHNLAVGELQQDYEYGVDVHPVDFLPPEQRRTFMGYRRPDGKAGTRNYIAIISTVNCSASTVRYIQRHFGPEIMREYPNIDGVIGLTHKSGCGMRHGSSSVEQLQRVLAGMAIHPNVGAYLLVGLGCESNQVQEMIQNMELSHGRQASWKKPLFLTIQENHGISGTVEEGARMIAELLPQVNAVQREPIPISELTLALQCGGSDGWSGITANPALGYCVDELVRQGGTAVLSETPEIYGAEHLLLRRARSREIGEKFVERLRWWEHYTAINDMELDNNPAPGNKLGGLTTIYEKSLGAVAKGGSTPLNAVYRYAEQINERGLVVMDTPGYDPVSATGQVAGGSNIIVFTTGRGSCFGFKPAPSIKVATNKTTYENMRNDMDINAGVILDGTSIQEVGRQILEEVIAVASGKQSKSEAQGIGEEEFSPWILGATV</sequence>
<dbReference type="KEGG" id="kbs:EPA93_18245"/>
<keyword evidence="2" id="KW-0456">Lyase</keyword>
<organism evidence="4 5">
    <name type="scientific">Ktedonosporobacter rubrisoli</name>
    <dbReference type="NCBI Taxonomy" id="2509675"/>
    <lineage>
        <taxon>Bacteria</taxon>
        <taxon>Bacillati</taxon>
        <taxon>Chloroflexota</taxon>
        <taxon>Ktedonobacteria</taxon>
        <taxon>Ktedonobacterales</taxon>
        <taxon>Ktedonosporobacteraceae</taxon>
        <taxon>Ktedonosporobacter</taxon>
    </lineage>
</organism>
<reference evidence="4 5" key="1">
    <citation type="submission" date="2019-01" db="EMBL/GenBank/DDBJ databases">
        <title>Ktedonosporobacter rubrisoli SCAWS-G2.</title>
        <authorList>
            <person name="Huang Y."/>
            <person name="Yan B."/>
        </authorList>
    </citation>
    <scope>NUCLEOTIDE SEQUENCE [LARGE SCALE GENOMIC DNA]</scope>
    <source>
        <strain evidence="4 5">SCAWS-G2</strain>
    </source>
</reference>
<dbReference type="GO" id="GO:0019698">
    <property type="term" value="P:D-galacturonate catabolic process"/>
    <property type="evidence" value="ECO:0007669"/>
    <property type="project" value="TreeGrafter"/>
</dbReference>
<dbReference type="AlphaFoldDB" id="A0A4P6JRJ7"/>
<protein>
    <submittedName>
        <fullName evidence="4">Altronate dehydratase</fullName>
    </submittedName>
</protein>
<dbReference type="PANTHER" id="PTHR30536:SF5">
    <property type="entry name" value="ALTRONATE DEHYDRATASE"/>
    <property type="match status" value="1"/>
</dbReference>
<dbReference type="CDD" id="cd11613">
    <property type="entry name" value="SAF_AH_GD"/>
    <property type="match status" value="1"/>
</dbReference>
<dbReference type="SMART" id="SM00858">
    <property type="entry name" value="SAF"/>
    <property type="match status" value="1"/>
</dbReference>
<dbReference type="Pfam" id="PF04295">
    <property type="entry name" value="GD_AH_second"/>
    <property type="match status" value="1"/>
</dbReference>
<dbReference type="InterPro" id="IPR044144">
    <property type="entry name" value="SAF_UxaA/GarD"/>
</dbReference>
<dbReference type="InterPro" id="IPR013974">
    <property type="entry name" value="SAF"/>
</dbReference>
<keyword evidence="5" id="KW-1185">Reference proteome</keyword>